<gene>
    <name evidence="1" type="ORF">K488DRAFT_48201</name>
</gene>
<name>A0ACB8QMW6_9AGAM</name>
<reference evidence="1" key="2">
    <citation type="journal article" date="2022" name="New Phytol.">
        <title>Evolutionary transition to the ectomycorrhizal habit in the genomes of a hyperdiverse lineage of mushroom-forming fungi.</title>
        <authorList>
            <person name="Looney B."/>
            <person name="Miyauchi S."/>
            <person name="Morin E."/>
            <person name="Drula E."/>
            <person name="Courty P.E."/>
            <person name="Kohler A."/>
            <person name="Kuo A."/>
            <person name="LaButti K."/>
            <person name="Pangilinan J."/>
            <person name="Lipzen A."/>
            <person name="Riley R."/>
            <person name="Andreopoulos W."/>
            <person name="He G."/>
            <person name="Johnson J."/>
            <person name="Nolan M."/>
            <person name="Tritt A."/>
            <person name="Barry K.W."/>
            <person name="Grigoriev I.V."/>
            <person name="Nagy L.G."/>
            <person name="Hibbett D."/>
            <person name="Henrissat B."/>
            <person name="Matheny P.B."/>
            <person name="Labbe J."/>
            <person name="Martin F.M."/>
        </authorList>
    </citation>
    <scope>NUCLEOTIDE SEQUENCE</scope>
    <source>
        <strain evidence="1">EC-137</strain>
    </source>
</reference>
<keyword evidence="2" id="KW-1185">Reference proteome</keyword>
<dbReference type="EMBL" id="MU273525">
    <property type="protein sequence ID" value="KAI0033193.1"/>
    <property type="molecule type" value="Genomic_DNA"/>
</dbReference>
<evidence type="ECO:0000313" key="2">
    <source>
        <dbReference type="Proteomes" id="UP000814128"/>
    </source>
</evidence>
<comment type="caution">
    <text evidence="1">The sequence shown here is derived from an EMBL/GenBank/DDBJ whole genome shotgun (WGS) entry which is preliminary data.</text>
</comment>
<sequence>MATSTSKPLPDVPRSPSEELTIDGREHLRRFLDSALAQESEVLKSWAFSLETALSEVVDAMRDDDWLSGIRLARMLRKKKIHARDPNPDPNRGGQKEKPRKGLDDEKARGATSAAEGEALKDWQEGREGTEDNGSDGSHPPRKASPAAPNPAHRHNVVALQQLRDLASARKPASGASAKHLLFTIMLPADVQVSSLHSSTSSAASRTCTFHSREFALPKPDLFGEDPTGNADLANKVSLYGFKEWETDPELRPNPVSLVGGSFSFSPPPSAEEREALVKVLRISIFVLLSLLLEQSFLADENAELRFPEPKPRVRPFNRMLSPTGSSTTFPGSHSPDVRHRFRDSFLSTSIFGIFSKKTSGLLNRFPSLSPSPTSNRGGSLDLVHSLVSSPPASVDDTPPTRLRRFSLFGEHRRSAGTQSSSVDEPLFQFVLRRLQEAKDVLSTSPDVEFPPPFLLASLAEKEKADPSWRLSGEERTALNSVFGWNGRRTRGAGMAGTHGFLRQQRISVLYSEHITLQSNPTSSHASGIAPAPDRDTKIRLHCGPRARLRTFEFYTTDRERDYLLGDIIIQVCLAADEKCHVPKCLVKRGQHELRWLHKSCRIIAKVRKLDDAEAKDECIQAWESCIECGKISTRSRISNGTYLLSFGKFLELLFYSSRLCIPSRPLCSHTTPPPQPWTGDDAPLPRSRFNIVRHFAFKSHVLSFTLSPIYDIFELRLPHLQLTSTPGRVSSDGGTVHSSTTRQEMEGSEEKKLQRKEIKAWWQCVAEHLDKLEAYFDDDPSSSYRKTLPRIPSTWEDRSATSSSTVTPRAGTASLPSSPSSPSLAPPSQLELERVVTPDLSLRSQGVPIDIYDPLAEAQSPRDHSAEALALLTNMRFTFQRIEQELYFQLRDVPEGALNDVRRVFHSAGLGSLRRLAAWEAKHLSKTAREEVAENRKTIENPWWWRETYHAVPGSNIIVKDDDWGSIIAFTLSSVDYQDELGNLTCHRRALGATPVSSSLPTHPPLPPLNSGGGGLFSPALSTASESSFKFFNKPSPLSLDPDNDGAVWAEPEAWSAVITRKEHPRDPTALLSLREVLRQRAPVDASIGLPPSIMTGVSRIIGGGEGSGDRSLVYAKQAVEVSKQLVDGQHTLDVADTVEKLLHELDSASVTSSSTSANTPSEPSSTFVTTNIERRKTSSVISRGSAASSKPDSTSSDETATPVDATMPRESDAGTVSSSASSPGGGSMDQQERAEHDSTFSWTSSLTNAIRLMAKGGDPRTRVGTPQVRNGHHDLLGAQAGNIDERPHIKYDWTIGKRLRYSCTVYYAKQFDLLRKQCGIEDVFLKSMSRSANWSADGGKSKSNFWKTADDRFIIKTLVNAWNVADLQVLIELAPSYFRHMEATVHRASVLAKLLGFYTVEIRNLEAGTVQAKADLLVMENLFYSQSVSKTFDLKGIQGRKVKTTNASASKTLFDGEWIEGQEKALTLVYPHSKAVLHEGLKFDCEFLAKSNIMDYSLLLGVNEADKQISCGLVDTIGSYTFAKTLEYKAKQGFSGKDGKEVTVMPPHEYQERFIKTLDGYFLACPVSDKWTKPEDEKTTYEYTDLPSVL</sequence>
<evidence type="ECO:0000313" key="1">
    <source>
        <dbReference type="EMBL" id="KAI0033193.1"/>
    </source>
</evidence>
<dbReference type="Proteomes" id="UP000814128">
    <property type="component" value="Unassembled WGS sequence"/>
</dbReference>
<protein>
    <submittedName>
        <fullName evidence="1">Uncharacterized protein</fullName>
    </submittedName>
</protein>
<reference evidence="1" key="1">
    <citation type="submission" date="2021-02" db="EMBL/GenBank/DDBJ databases">
        <authorList>
            <consortium name="DOE Joint Genome Institute"/>
            <person name="Ahrendt S."/>
            <person name="Looney B.P."/>
            <person name="Miyauchi S."/>
            <person name="Morin E."/>
            <person name="Drula E."/>
            <person name="Courty P.E."/>
            <person name="Chicoki N."/>
            <person name="Fauchery L."/>
            <person name="Kohler A."/>
            <person name="Kuo A."/>
            <person name="Labutti K."/>
            <person name="Pangilinan J."/>
            <person name="Lipzen A."/>
            <person name="Riley R."/>
            <person name="Andreopoulos W."/>
            <person name="He G."/>
            <person name="Johnson J."/>
            <person name="Barry K.W."/>
            <person name="Grigoriev I.V."/>
            <person name="Nagy L."/>
            <person name="Hibbett D."/>
            <person name="Henrissat B."/>
            <person name="Matheny P.B."/>
            <person name="Labbe J."/>
            <person name="Martin F."/>
        </authorList>
    </citation>
    <scope>NUCLEOTIDE SEQUENCE</scope>
    <source>
        <strain evidence="1">EC-137</strain>
    </source>
</reference>
<organism evidence="1 2">
    <name type="scientific">Vararia minispora EC-137</name>
    <dbReference type="NCBI Taxonomy" id="1314806"/>
    <lineage>
        <taxon>Eukaryota</taxon>
        <taxon>Fungi</taxon>
        <taxon>Dikarya</taxon>
        <taxon>Basidiomycota</taxon>
        <taxon>Agaricomycotina</taxon>
        <taxon>Agaricomycetes</taxon>
        <taxon>Russulales</taxon>
        <taxon>Lachnocladiaceae</taxon>
        <taxon>Vararia</taxon>
    </lineage>
</organism>
<proteinExistence type="predicted"/>
<accession>A0ACB8QMW6</accession>